<proteinExistence type="predicted"/>
<protein>
    <submittedName>
        <fullName evidence="2">Uncharacterized protein</fullName>
    </submittedName>
</protein>
<evidence type="ECO:0000256" key="1">
    <source>
        <dbReference type="SAM" id="Phobius"/>
    </source>
</evidence>
<organism evidence="2 3">
    <name type="scientific">Coprinellus micaceus</name>
    <name type="common">Glistening ink-cap mushroom</name>
    <name type="synonym">Coprinus micaceus</name>
    <dbReference type="NCBI Taxonomy" id="71717"/>
    <lineage>
        <taxon>Eukaryota</taxon>
        <taxon>Fungi</taxon>
        <taxon>Dikarya</taxon>
        <taxon>Basidiomycota</taxon>
        <taxon>Agaricomycotina</taxon>
        <taxon>Agaricomycetes</taxon>
        <taxon>Agaricomycetidae</taxon>
        <taxon>Agaricales</taxon>
        <taxon>Agaricineae</taxon>
        <taxon>Psathyrellaceae</taxon>
        <taxon>Coprinellus</taxon>
    </lineage>
</organism>
<feature type="transmembrane region" description="Helical" evidence="1">
    <location>
        <begin position="102"/>
        <end position="119"/>
    </location>
</feature>
<keyword evidence="1" id="KW-1133">Transmembrane helix</keyword>
<feature type="transmembrane region" description="Helical" evidence="1">
    <location>
        <begin position="186"/>
        <end position="207"/>
    </location>
</feature>
<gene>
    <name evidence="2" type="ORF">FA13DRAFT_1091924</name>
</gene>
<dbReference type="Proteomes" id="UP000298030">
    <property type="component" value="Unassembled WGS sequence"/>
</dbReference>
<keyword evidence="3" id="KW-1185">Reference proteome</keyword>
<feature type="transmembrane region" description="Helical" evidence="1">
    <location>
        <begin position="53"/>
        <end position="72"/>
    </location>
</feature>
<dbReference type="AlphaFoldDB" id="A0A4Y7TS20"/>
<evidence type="ECO:0000313" key="2">
    <source>
        <dbReference type="EMBL" id="TEB36983.1"/>
    </source>
</evidence>
<feature type="transmembrane region" description="Helical" evidence="1">
    <location>
        <begin position="126"/>
        <end position="145"/>
    </location>
</feature>
<comment type="caution">
    <text evidence="2">The sequence shown here is derived from an EMBL/GenBank/DDBJ whole genome shotgun (WGS) entry which is preliminary data.</text>
</comment>
<keyword evidence="1" id="KW-0472">Membrane</keyword>
<reference evidence="2 3" key="1">
    <citation type="journal article" date="2019" name="Nat. Ecol. Evol.">
        <title>Megaphylogeny resolves global patterns of mushroom evolution.</title>
        <authorList>
            <person name="Varga T."/>
            <person name="Krizsan K."/>
            <person name="Foldi C."/>
            <person name="Dima B."/>
            <person name="Sanchez-Garcia M."/>
            <person name="Sanchez-Ramirez S."/>
            <person name="Szollosi G.J."/>
            <person name="Szarkandi J.G."/>
            <person name="Papp V."/>
            <person name="Albert L."/>
            <person name="Andreopoulos W."/>
            <person name="Angelini C."/>
            <person name="Antonin V."/>
            <person name="Barry K.W."/>
            <person name="Bougher N.L."/>
            <person name="Buchanan P."/>
            <person name="Buyck B."/>
            <person name="Bense V."/>
            <person name="Catcheside P."/>
            <person name="Chovatia M."/>
            <person name="Cooper J."/>
            <person name="Damon W."/>
            <person name="Desjardin D."/>
            <person name="Finy P."/>
            <person name="Geml J."/>
            <person name="Haridas S."/>
            <person name="Hughes K."/>
            <person name="Justo A."/>
            <person name="Karasinski D."/>
            <person name="Kautmanova I."/>
            <person name="Kiss B."/>
            <person name="Kocsube S."/>
            <person name="Kotiranta H."/>
            <person name="LaButti K.M."/>
            <person name="Lechner B.E."/>
            <person name="Liimatainen K."/>
            <person name="Lipzen A."/>
            <person name="Lukacs Z."/>
            <person name="Mihaltcheva S."/>
            <person name="Morgado L.N."/>
            <person name="Niskanen T."/>
            <person name="Noordeloos M.E."/>
            <person name="Ohm R.A."/>
            <person name="Ortiz-Santana B."/>
            <person name="Ovrebo C."/>
            <person name="Racz N."/>
            <person name="Riley R."/>
            <person name="Savchenko A."/>
            <person name="Shiryaev A."/>
            <person name="Soop K."/>
            <person name="Spirin V."/>
            <person name="Szebenyi C."/>
            <person name="Tomsovsky M."/>
            <person name="Tulloss R.E."/>
            <person name="Uehling J."/>
            <person name="Grigoriev I.V."/>
            <person name="Vagvolgyi C."/>
            <person name="Papp T."/>
            <person name="Martin F.M."/>
            <person name="Miettinen O."/>
            <person name="Hibbett D.S."/>
            <person name="Nagy L.G."/>
        </authorList>
    </citation>
    <scope>NUCLEOTIDE SEQUENCE [LARGE SCALE GENOMIC DNA]</scope>
    <source>
        <strain evidence="2 3">FP101781</strain>
    </source>
</reference>
<keyword evidence="1" id="KW-0812">Transmembrane</keyword>
<sequence length="265" mass="29058">MASTAGRLNDLETAIASWRTQEYIALPFFTLYLHYCISTMEEEVARVHPQKRWTGKIIFYIVRYGTILYIILDLHTSYRTYLQISPVGCKILFITNSSIKKLIAVTADVTMGLCVSALLGARQMYFIFIILLCAALPLVTFGLQLRGYILISAEPTSTIDNELGYPCYLPDPEAQKATWPGGSLGVFTYLSFARAALLTLLAAVTAFTRYKANGGQLLNVIGRDGGIYYLSTAGVLLSAAIINTPGVTQPGGMVSGSLMRWVVLV</sequence>
<dbReference type="EMBL" id="QPFP01000005">
    <property type="protein sequence ID" value="TEB36983.1"/>
    <property type="molecule type" value="Genomic_DNA"/>
</dbReference>
<feature type="transmembrane region" description="Helical" evidence="1">
    <location>
        <begin position="227"/>
        <end position="247"/>
    </location>
</feature>
<evidence type="ECO:0000313" key="3">
    <source>
        <dbReference type="Proteomes" id="UP000298030"/>
    </source>
</evidence>
<accession>A0A4Y7TS20</accession>
<name>A0A4Y7TS20_COPMI</name>
<dbReference type="OrthoDB" id="3000878at2759"/>